<dbReference type="Proteomes" id="UP001318040">
    <property type="component" value="Chromosome 18"/>
</dbReference>
<protein>
    <submittedName>
        <fullName evidence="8">Uncharacterized protein LOC116943677</fullName>
    </submittedName>
</protein>
<organism evidence="7 8">
    <name type="scientific">Petromyzon marinus</name>
    <name type="common">Sea lamprey</name>
    <dbReference type="NCBI Taxonomy" id="7757"/>
    <lineage>
        <taxon>Eukaryota</taxon>
        <taxon>Metazoa</taxon>
        <taxon>Chordata</taxon>
        <taxon>Craniata</taxon>
        <taxon>Vertebrata</taxon>
        <taxon>Cyclostomata</taxon>
        <taxon>Hyperoartia</taxon>
        <taxon>Petromyzontiformes</taxon>
        <taxon>Petromyzontidae</taxon>
        <taxon>Petromyzon</taxon>
    </lineage>
</organism>
<dbReference type="GO" id="GO:0005886">
    <property type="term" value="C:plasma membrane"/>
    <property type="evidence" value="ECO:0007669"/>
    <property type="project" value="TreeGrafter"/>
</dbReference>
<dbReference type="PANTHER" id="PTHR46730">
    <property type="entry name" value="POLYCYSTIN-1"/>
    <property type="match status" value="1"/>
</dbReference>
<dbReference type="RefSeq" id="XP_032812628.1">
    <property type="nucleotide sequence ID" value="XM_032956737.1"/>
</dbReference>
<keyword evidence="3" id="KW-0677">Repeat</keyword>
<dbReference type="GO" id="GO:0006816">
    <property type="term" value="P:calcium ion transport"/>
    <property type="evidence" value="ECO:0007669"/>
    <property type="project" value="TreeGrafter"/>
</dbReference>
<evidence type="ECO:0000256" key="4">
    <source>
        <dbReference type="ARBA" id="ARBA00022989"/>
    </source>
</evidence>
<reference evidence="8" key="1">
    <citation type="submission" date="2025-08" db="UniProtKB">
        <authorList>
            <consortium name="RefSeq"/>
        </authorList>
    </citation>
    <scope>IDENTIFICATION</scope>
    <source>
        <tissue evidence="8">Sperm</tissue>
    </source>
</reference>
<keyword evidence="5" id="KW-0472">Membrane</keyword>
<dbReference type="KEGG" id="pmrn:116943677"/>
<accession>A0AAJ7T9J0</accession>
<evidence type="ECO:0000313" key="7">
    <source>
        <dbReference type="Proteomes" id="UP001318040"/>
    </source>
</evidence>
<dbReference type="GO" id="GO:0005261">
    <property type="term" value="F:monoatomic cation channel activity"/>
    <property type="evidence" value="ECO:0007669"/>
    <property type="project" value="TreeGrafter"/>
</dbReference>
<evidence type="ECO:0000256" key="3">
    <source>
        <dbReference type="ARBA" id="ARBA00022737"/>
    </source>
</evidence>
<dbReference type="Pfam" id="PF02010">
    <property type="entry name" value="REJ"/>
    <property type="match status" value="1"/>
</dbReference>
<evidence type="ECO:0000256" key="5">
    <source>
        <dbReference type="ARBA" id="ARBA00023136"/>
    </source>
</evidence>
<dbReference type="SUPFAM" id="SSF49299">
    <property type="entry name" value="PKD domain"/>
    <property type="match status" value="1"/>
</dbReference>
<proteinExistence type="predicted"/>
<keyword evidence="7" id="KW-1185">Reference proteome</keyword>
<dbReference type="AlphaFoldDB" id="A0AAJ7T9J0"/>
<sequence>MEILIFCTKAGPTEFTYNPNNTKGGITFKAANVSIGFACYIWDFGDGQTFIFGPDFCYNWGSHFSIITSVFSDPISFLYSYAEFGIYTYKVKEITGNGNNTYEQVVYVNAYGCIPYTMTLVDDMQSNNKTRVLQVSEAMHLMAHVNMTCLAQFEDTNYIWSITTLQTGNIKTIPWYDANYQQFEPFYFTEDTFLIRVTVDIQPISLQSFTDNITITVHATPLEVHITGGDTSAVGNGADVQIDASELSYDPDNRDCSAHGINFQWKCSKVLPGEVVQDCRYVNVDIGSIYIPQSELTINTTVWVQLTATKGTREANRTKVISVLDGNPLDVYISCGDTCADKVTTLDPLVLSSECGNCDDDNLLYQWKLLSNNETVTDFEHMTSTGKSIYEISFEDVFFFFK</sequence>
<evidence type="ECO:0000259" key="6">
    <source>
        <dbReference type="Pfam" id="PF02010"/>
    </source>
</evidence>
<gene>
    <name evidence="8" type="primary">LOC116943677</name>
</gene>
<dbReference type="PANTHER" id="PTHR46730:SF1">
    <property type="entry name" value="PLAT DOMAIN-CONTAINING PROTEIN"/>
    <property type="match status" value="1"/>
</dbReference>
<dbReference type="InterPro" id="IPR002859">
    <property type="entry name" value="PKD/REJ-like"/>
</dbReference>
<evidence type="ECO:0000256" key="1">
    <source>
        <dbReference type="ARBA" id="ARBA00004370"/>
    </source>
</evidence>
<comment type="subcellular location">
    <subcellularLocation>
        <location evidence="1">Membrane</location>
    </subcellularLocation>
</comment>
<evidence type="ECO:0000313" key="8">
    <source>
        <dbReference type="RefSeq" id="XP_032812628.1"/>
    </source>
</evidence>
<dbReference type="InterPro" id="IPR035986">
    <property type="entry name" value="PKD_dom_sf"/>
</dbReference>
<name>A0AAJ7T9J0_PETMA</name>
<keyword evidence="4" id="KW-1133">Transmembrane helix</keyword>
<feature type="domain" description="PKD/REJ-like" evidence="6">
    <location>
        <begin position="143"/>
        <end position="388"/>
    </location>
</feature>
<keyword evidence="2" id="KW-0812">Transmembrane</keyword>
<evidence type="ECO:0000256" key="2">
    <source>
        <dbReference type="ARBA" id="ARBA00022692"/>
    </source>
</evidence>